<reference evidence="3 4" key="1">
    <citation type="submission" date="2020-08" db="EMBL/GenBank/DDBJ databases">
        <title>Sequencing the genomes of 1000 actinobacteria strains.</title>
        <authorList>
            <person name="Klenk H.-P."/>
        </authorList>
    </citation>
    <scope>NUCLEOTIDE SEQUENCE [LARGE SCALE GENOMIC DNA]</scope>
    <source>
        <strain evidence="3 4">DSM 43023</strain>
    </source>
</reference>
<name>A0A7W7RR42_9ACTN</name>
<evidence type="ECO:0000313" key="4">
    <source>
        <dbReference type="Proteomes" id="UP000534286"/>
    </source>
</evidence>
<keyword evidence="2" id="KW-0812">Transmembrane</keyword>
<feature type="transmembrane region" description="Helical" evidence="2">
    <location>
        <begin position="6"/>
        <end position="23"/>
    </location>
</feature>
<evidence type="ECO:0000256" key="2">
    <source>
        <dbReference type="SAM" id="Phobius"/>
    </source>
</evidence>
<feature type="transmembrane region" description="Helical" evidence="2">
    <location>
        <begin position="75"/>
        <end position="94"/>
    </location>
</feature>
<evidence type="ECO:0000313" key="3">
    <source>
        <dbReference type="EMBL" id="MBB4936664.1"/>
    </source>
</evidence>
<sequence length="187" mass="19978">METIIVLVIALLGFRTLGALGVSRFTSWPISAAHAMAVMVVMAASAHFVPASVTVMPNHADLVRMVPPVVPFADAVIYATGVLELLGAAGLIIARSRRAAGISLAVLFVLLLPANVYAAVADVPFNGGEASPLWFRIPEQALYIAVALWGTRSAPHGWPAFSRSRRAWPESAETPNRLEPERDLSSR</sequence>
<feature type="transmembrane region" description="Helical" evidence="2">
    <location>
        <begin position="101"/>
        <end position="120"/>
    </location>
</feature>
<evidence type="ECO:0000256" key="1">
    <source>
        <dbReference type="SAM" id="MobiDB-lite"/>
    </source>
</evidence>
<dbReference type="RefSeq" id="WP_221465262.1">
    <property type="nucleotide sequence ID" value="NZ_BAABEK010000052.1"/>
</dbReference>
<keyword evidence="2" id="KW-1133">Transmembrane helix</keyword>
<dbReference type="EMBL" id="JACHJU010000001">
    <property type="protein sequence ID" value="MBB4936664.1"/>
    <property type="molecule type" value="Genomic_DNA"/>
</dbReference>
<feature type="region of interest" description="Disordered" evidence="1">
    <location>
        <begin position="166"/>
        <end position="187"/>
    </location>
</feature>
<keyword evidence="2" id="KW-0472">Membrane</keyword>
<gene>
    <name evidence="3" type="ORF">FHR32_000969</name>
</gene>
<dbReference type="PANTHER" id="PTHR36974">
    <property type="entry name" value="MEMBRANE PROTEIN-RELATED"/>
    <property type="match status" value="1"/>
</dbReference>
<protein>
    <submittedName>
        <fullName evidence="3">Putative membrane protein</fullName>
    </submittedName>
</protein>
<proteinExistence type="predicted"/>
<dbReference type="AlphaFoldDB" id="A0A7W7RR42"/>
<keyword evidence="4" id="KW-1185">Reference proteome</keyword>
<feature type="compositionally biased region" description="Basic and acidic residues" evidence="1">
    <location>
        <begin position="176"/>
        <end position="187"/>
    </location>
</feature>
<dbReference type="Proteomes" id="UP000534286">
    <property type="component" value="Unassembled WGS sequence"/>
</dbReference>
<organism evidence="3 4">
    <name type="scientific">Streptosporangium album</name>
    <dbReference type="NCBI Taxonomy" id="47479"/>
    <lineage>
        <taxon>Bacteria</taxon>
        <taxon>Bacillati</taxon>
        <taxon>Actinomycetota</taxon>
        <taxon>Actinomycetes</taxon>
        <taxon>Streptosporangiales</taxon>
        <taxon>Streptosporangiaceae</taxon>
        <taxon>Streptosporangium</taxon>
    </lineage>
</organism>
<accession>A0A7W7RR42</accession>
<feature type="transmembrane region" description="Helical" evidence="2">
    <location>
        <begin position="35"/>
        <end position="55"/>
    </location>
</feature>
<dbReference type="PANTHER" id="PTHR36974:SF1">
    <property type="entry name" value="DOXX FAMILY MEMBRANE PROTEIN"/>
    <property type="match status" value="1"/>
</dbReference>
<comment type="caution">
    <text evidence="3">The sequence shown here is derived from an EMBL/GenBank/DDBJ whole genome shotgun (WGS) entry which is preliminary data.</text>
</comment>